<reference evidence="3 4" key="1">
    <citation type="submission" date="2020-08" db="EMBL/GenBank/DDBJ databases">
        <title>Genomic Encyclopedia of Type Strains, Phase IV (KMG-IV): sequencing the most valuable type-strain genomes for metagenomic binning, comparative biology and taxonomic classification.</title>
        <authorList>
            <person name="Goeker M."/>
        </authorList>
    </citation>
    <scope>NUCLEOTIDE SEQUENCE [LARGE SCALE GENOMIC DNA]</scope>
    <source>
        <strain evidence="3 4">DSM 102134</strain>
    </source>
</reference>
<accession>A0A7X0DDJ3</accession>
<feature type="region of interest" description="Disordered" evidence="1">
    <location>
        <begin position="242"/>
        <end position="266"/>
    </location>
</feature>
<dbReference type="Pfam" id="PF20057">
    <property type="entry name" value="DUF6456"/>
    <property type="match status" value="1"/>
</dbReference>
<dbReference type="EMBL" id="JACHEJ010000007">
    <property type="protein sequence ID" value="MBB6180917.1"/>
    <property type="molecule type" value="Genomic_DNA"/>
</dbReference>
<evidence type="ECO:0000313" key="4">
    <source>
        <dbReference type="Proteomes" id="UP000535501"/>
    </source>
</evidence>
<dbReference type="AlphaFoldDB" id="A0A7X0DDJ3"/>
<dbReference type="RefSeq" id="WP_077547711.1">
    <property type="nucleotide sequence ID" value="NZ_JACHEJ010000007.1"/>
</dbReference>
<evidence type="ECO:0000313" key="3">
    <source>
        <dbReference type="EMBL" id="MBB6180917.1"/>
    </source>
</evidence>
<dbReference type="InterPro" id="IPR045599">
    <property type="entry name" value="DUF6456"/>
</dbReference>
<comment type="caution">
    <text evidence="3">The sequence shown here is derived from an EMBL/GenBank/DDBJ whole genome shotgun (WGS) entry which is preliminary data.</text>
</comment>
<protein>
    <recommendedName>
        <fullName evidence="2">DUF6456 domain-containing protein</fullName>
    </recommendedName>
</protein>
<evidence type="ECO:0000256" key="1">
    <source>
        <dbReference type="SAM" id="MobiDB-lite"/>
    </source>
</evidence>
<evidence type="ECO:0000259" key="2">
    <source>
        <dbReference type="Pfam" id="PF20057"/>
    </source>
</evidence>
<sequence>MTDEWTKSEMRDLQRLLRRLLRGPCKFSTGDGGTLHLADLPGAFPPALIARIERRGLLVKGAGRLAATGATAAFLRRALLPEDAFAGQHRIEVDVSVEYEGQRQSARRNLAESPLSLLARLKDRTGQDFFPEEAREAGERLLSDFHRAQLRPRVAATWEPRLSSRGKGQAGGQSELADSAIAARQRFSRAVEAMGPELSGVAVDVCCFEKGLETVERERQWPARSAKLMLRTALLALARHYAPPAPQRRTSHHWGTEGYRPPLSQP</sequence>
<dbReference type="Proteomes" id="UP000535501">
    <property type="component" value="Unassembled WGS sequence"/>
</dbReference>
<name>A0A7X0DDJ3_9HYPH</name>
<feature type="domain" description="DUF6456" evidence="2">
    <location>
        <begin position="107"/>
        <end position="242"/>
    </location>
</feature>
<gene>
    <name evidence="3" type="ORF">HNQ75_002900</name>
</gene>
<keyword evidence="4" id="KW-1185">Reference proteome</keyword>
<organism evidence="3 4">
    <name type="scientific">Pseudorhizobium flavum</name>
    <dbReference type="NCBI Taxonomy" id="1335061"/>
    <lineage>
        <taxon>Bacteria</taxon>
        <taxon>Pseudomonadati</taxon>
        <taxon>Pseudomonadota</taxon>
        <taxon>Alphaproteobacteria</taxon>
        <taxon>Hyphomicrobiales</taxon>
        <taxon>Rhizobiaceae</taxon>
        <taxon>Rhizobium/Agrobacterium group</taxon>
        <taxon>Pseudorhizobium</taxon>
    </lineage>
</organism>
<proteinExistence type="predicted"/>